<dbReference type="EMBL" id="FUYS01000010">
    <property type="protein sequence ID" value="SKB83972.1"/>
    <property type="molecule type" value="Genomic_DNA"/>
</dbReference>
<dbReference type="Pfam" id="PF00932">
    <property type="entry name" value="LTD"/>
    <property type="match status" value="1"/>
</dbReference>
<evidence type="ECO:0000313" key="3">
    <source>
        <dbReference type="Proteomes" id="UP000190541"/>
    </source>
</evidence>
<accession>A0A1T5EIV2</accession>
<dbReference type="InterPro" id="IPR001322">
    <property type="entry name" value="Lamin_tail_dom"/>
</dbReference>
<keyword evidence="3" id="KW-1185">Reference proteome</keyword>
<dbReference type="AlphaFoldDB" id="A0A1T5EIV2"/>
<evidence type="ECO:0000259" key="1">
    <source>
        <dbReference type="PROSITE" id="PS51841"/>
    </source>
</evidence>
<dbReference type="Gene3D" id="2.60.120.560">
    <property type="entry name" value="Exo-inulinase, domain 1"/>
    <property type="match status" value="1"/>
</dbReference>
<dbReference type="STRING" id="623280.SAMN05660226_03341"/>
<dbReference type="Pfam" id="PF13585">
    <property type="entry name" value="CHU_C"/>
    <property type="match status" value="1"/>
</dbReference>
<sequence length="525" mass="58278">MLPLLCGIQPLWIEQNVSRPPVHRETKLLPDDTIGASFFDDFSAGLLAHWLGHTTSFIPADNRLQLNPGAVAPAFIAIPSARLRNTAWEAGIQVDDVLTANNFIRLYLASTASSLNEPLQGYHLQIDGTDGTHTYRLWRQNGNTRTVIFQSKAIANRGNKFRARIRVTHSIDGQWQILADEYGNGTFNALYSEEGVASVTDATYPYGGYAGFFVNFSPTRAQDYRLDYLLIKPLDPPIDTIQSNGIQPGDILINEVLSNPKPAGVDFIEIYNHSNKTINLEHIEIASVNSSGTPGSRRKISEAPLAFYPNEYKVLTTNPHIIKQHYPHSNPNAFIETPMLPNFNNAQGGVVLYSGKTTIDSLFYTPALQSPFISNHQGISLERQYFSRPTNDPDNFRSAASLVGGATPGYQNSQQPVQEYTASIFLTSKTFSPDNDGFEDELEINYQFPDQGFMATVNIYNDKGVLVKRLQRNQSLANKGTITWDGLSDANQPLPVGIYIAVIETYNAHGARKVYRKSFVLAARL</sequence>
<feature type="domain" description="LTD" evidence="1">
    <location>
        <begin position="235"/>
        <end position="366"/>
    </location>
</feature>
<gene>
    <name evidence="2" type="ORF">SAMN05660226_03341</name>
</gene>
<dbReference type="PROSITE" id="PS51841">
    <property type="entry name" value="LTD"/>
    <property type="match status" value="1"/>
</dbReference>
<dbReference type="Proteomes" id="UP000190541">
    <property type="component" value="Unassembled WGS sequence"/>
</dbReference>
<name>A0A1T5EIV2_9SPHI</name>
<dbReference type="Gene3D" id="2.60.40.4070">
    <property type="match status" value="1"/>
</dbReference>
<organism evidence="2 3">
    <name type="scientific">Parapedobacter luteus</name>
    <dbReference type="NCBI Taxonomy" id="623280"/>
    <lineage>
        <taxon>Bacteria</taxon>
        <taxon>Pseudomonadati</taxon>
        <taxon>Bacteroidota</taxon>
        <taxon>Sphingobacteriia</taxon>
        <taxon>Sphingobacteriales</taxon>
        <taxon>Sphingobacteriaceae</taxon>
        <taxon>Parapedobacter</taxon>
    </lineage>
</organism>
<evidence type="ECO:0000313" key="2">
    <source>
        <dbReference type="EMBL" id="SKB83972.1"/>
    </source>
</evidence>
<proteinExistence type="predicted"/>
<protein>
    <submittedName>
        <fullName evidence="2">C-terminal domain of CHU protein family protein</fullName>
    </submittedName>
</protein>
<reference evidence="2 3" key="1">
    <citation type="submission" date="2017-02" db="EMBL/GenBank/DDBJ databases">
        <authorList>
            <person name="Peterson S.W."/>
        </authorList>
    </citation>
    <scope>NUCLEOTIDE SEQUENCE [LARGE SCALE GENOMIC DNA]</scope>
    <source>
        <strain evidence="2 3">DSM 22899</strain>
    </source>
</reference>